<accession>A0A974SHC8</accession>
<keyword evidence="16" id="KW-1185">Reference proteome</keyword>
<dbReference type="GO" id="GO:0043139">
    <property type="term" value="F:5'-3' DNA helicase activity"/>
    <property type="evidence" value="ECO:0007669"/>
    <property type="project" value="UniProtKB-EC"/>
</dbReference>
<dbReference type="Gene3D" id="3.40.50.300">
    <property type="entry name" value="P-loop containing nucleotide triphosphate hydrolases"/>
    <property type="match status" value="2"/>
</dbReference>
<dbReference type="GO" id="GO:0016818">
    <property type="term" value="F:hydrolase activity, acting on acid anhydrides, in phosphorus-containing anhydrides"/>
    <property type="evidence" value="ECO:0007669"/>
    <property type="project" value="InterPro"/>
</dbReference>
<keyword evidence="6" id="KW-0067">ATP-binding</keyword>
<evidence type="ECO:0000256" key="2">
    <source>
        <dbReference type="ARBA" id="ARBA00022723"/>
    </source>
</evidence>
<dbReference type="Pfam" id="PF00270">
    <property type="entry name" value="DEAD"/>
    <property type="match status" value="1"/>
</dbReference>
<organism evidence="15 16">
    <name type="scientific">Paenibacillus sonchi</name>
    <dbReference type="NCBI Taxonomy" id="373687"/>
    <lineage>
        <taxon>Bacteria</taxon>
        <taxon>Bacillati</taxon>
        <taxon>Bacillota</taxon>
        <taxon>Bacilli</taxon>
        <taxon>Bacillales</taxon>
        <taxon>Paenibacillaceae</taxon>
        <taxon>Paenibacillus</taxon>
        <taxon>Paenibacillus sonchi group</taxon>
    </lineage>
</organism>
<dbReference type="InterPro" id="IPR027417">
    <property type="entry name" value="P-loop_NTPase"/>
</dbReference>
<evidence type="ECO:0000313" key="16">
    <source>
        <dbReference type="Proteomes" id="UP000595841"/>
    </source>
</evidence>
<dbReference type="RefSeq" id="WP_039832816.1">
    <property type="nucleotide sequence ID" value="NZ_CP068596.1"/>
</dbReference>
<dbReference type="InterPro" id="IPR014013">
    <property type="entry name" value="Helic_SF1/SF2_ATP-bd_DinG/Rad3"/>
</dbReference>
<evidence type="ECO:0000256" key="9">
    <source>
        <dbReference type="ARBA" id="ARBA00023125"/>
    </source>
</evidence>
<dbReference type="AlphaFoldDB" id="A0A974SHC8"/>
<dbReference type="GO" id="GO:0005524">
    <property type="term" value="F:ATP binding"/>
    <property type="evidence" value="ECO:0007669"/>
    <property type="project" value="UniProtKB-KW"/>
</dbReference>
<keyword evidence="9" id="KW-0238">DNA-binding</keyword>
<keyword evidence="10" id="KW-0413">Isomerase</keyword>
<keyword evidence="5 15" id="KW-0347">Helicase</keyword>
<evidence type="ECO:0000256" key="1">
    <source>
        <dbReference type="ARBA" id="ARBA00001966"/>
    </source>
</evidence>
<keyword evidence="7" id="KW-0408">Iron</keyword>
<dbReference type="SUPFAM" id="SSF52540">
    <property type="entry name" value="P-loop containing nucleoside triphosphate hydrolases"/>
    <property type="match status" value="1"/>
</dbReference>
<dbReference type="EMBL" id="CP068596">
    <property type="protein sequence ID" value="QQZ64525.1"/>
    <property type="molecule type" value="Genomic_DNA"/>
</dbReference>
<dbReference type="SMART" id="SM00491">
    <property type="entry name" value="HELICc2"/>
    <property type="match status" value="1"/>
</dbReference>
<evidence type="ECO:0000256" key="7">
    <source>
        <dbReference type="ARBA" id="ARBA00023004"/>
    </source>
</evidence>
<dbReference type="GO" id="GO:0046872">
    <property type="term" value="F:metal ion binding"/>
    <property type="evidence" value="ECO:0007669"/>
    <property type="project" value="UniProtKB-KW"/>
</dbReference>
<dbReference type="EC" id="5.6.2.3" evidence="12"/>
<evidence type="ECO:0000256" key="13">
    <source>
        <dbReference type="ARBA" id="ARBA00048954"/>
    </source>
</evidence>
<dbReference type="InterPro" id="IPR011545">
    <property type="entry name" value="DEAD/DEAH_box_helicase_dom"/>
</dbReference>
<evidence type="ECO:0000256" key="5">
    <source>
        <dbReference type="ARBA" id="ARBA00022806"/>
    </source>
</evidence>
<evidence type="ECO:0000256" key="6">
    <source>
        <dbReference type="ARBA" id="ARBA00022840"/>
    </source>
</evidence>
<comment type="cofactor">
    <cofactor evidence="1">
        <name>[4Fe-4S] cluster</name>
        <dbReference type="ChEBI" id="CHEBI:49883"/>
    </cofactor>
</comment>
<gene>
    <name evidence="15" type="ORF">JI735_34375</name>
</gene>
<evidence type="ECO:0000256" key="10">
    <source>
        <dbReference type="ARBA" id="ARBA00023235"/>
    </source>
</evidence>
<keyword evidence="8" id="KW-0411">Iron-sulfur</keyword>
<keyword evidence="3" id="KW-0547">Nucleotide-binding</keyword>
<dbReference type="PANTHER" id="PTHR11472">
    <property type="entry name" value="DNA REPAIR DEAD HELICASE RAD3/XP-D SUBFAMILY MEMBER"/>
    <property type="match status" value="1"/>
</dbReference>
<evidence type="ECO:0000313" key="15">
    <source>
        <dbReference type="EMBL" id="QQZ64525.1"/>
    </source>
</evidence>
<dbReference type="GO" id="GO:0003677">
    <property type="term" value="F:DNA binding"/>
    <property type="evidence" value="ECO:0007669"/>
    <property type="project" value="UniProtKB-KW"/>
</dbReference>
<dbReference type="InterPro" id="IPR014001">
    <property type="entry name" value="Helicase_ATP-bd"/>
</dbReference>
<dbReference type="Pfam" id="PF13307">
    <property type="entry name" value="Helicase_C_2"/>
    <property type="match status" value="1"/>
</dbReference>
<comment type="catalytic activity">
    <reaction evidence="13">
        <text>ATP + H2O = ADP + phosphate + H(+)</text>
        <dbReference type="Rhea" id="RHEA:13065"/>
        <dbReference type="ChEBI" id="CHEBI:15377"/>
        <dbReference type="ChEBI" id="CHEBI:15378"/>
        <dbReference type="ChEBI" id="CHEBI:30616"/>
        <dbReference type="ChEBI" id="CHEBI:43474"/>
        <dbReference type="ChEBI" id="CHEBI:456216"/>
        <dbReference type="EC" id="5.6.2.3"/>
    </reaction>
</comment>
<dbReference type="InterPro" id="IPR010614">
    <property type="entry name" value="RAD3-like_helicase_DEAD"/>
</dbReference>
<dbReference type="InterPro" id="IPR006555">
    <property type="entry name" value="ATP-dep_Helicase_C"/>
</dbReference>
<dbReference type="InterPro" id="IPR045028">
    <property type="entry name" value="DinG/Rad3-like"/>
</dbReference>
<dbReference type="Proteomes" id="UP000595841">
    <property type="component" value="Plasmid unnamed1"/>
</dbReference>
<dbReference type="SMART" id="SM00487">
    <property type="entry name" value="DEXDc"/>
    <property type="match status" value="1"/>
</dbReference>
<geneLocation type="plasmid" evidence="15 16">
    <name>unnamed1</name>
</geneLocation>
<evidence type="ECO:0000256" key="3">
    <source>
        <dbReference type="ARBA" id="ARBA00022741"/>
    </source>
</evidence>
<proteinExistence type="inferred from homology"/>
<dbReference type="Pfam" id="PF06733">
    <property type="entry name" value="DEAD_2"/>
    <property type="match status" value="1"/>
</dbReference>
<evidence type="ECO:0000256" key="4">
    <source>
        <dbReference type="ARBA" id="ARBA00022801"/>
    </source>
</evidence>
<keyword evidence="4" id="KW-0378">Hydrolase</keyword>
<dbReference type="GO" id="GO:0006139">
    <property type="term" value="P:nucleobase-containing compound metabolic process"/>
    <property type="evidence" value="ECO:0007669"/>
    <property type="project" value="InterPro"/>
</dbReference>
<name>A0A974SHC8_9BACL</name>
<dbReference type="PANTHER" id="PTHR11472:SF34">
    <property type="entry name" value="REGULATOR OF TELOMERE ELONGATION HELICASE 1"/>
    <property type="match status" value="1"/>
</dbReference>
<reference evidence="15 16" key="1">
    <citation type="submission" date="2021-01" db="EMBL/GenBank/DDBJ databases">
        <title>Whole genome sequence of Paenibacillus sonchi LMG 24727 for comparative genomics.</title>
        <authorList>
            <person name="Lee G."/>
            <person name="Kim M.-J."/>
            <person name="Lim K."/>
            <person name="Shin J.-H."/>
        </authorList>
    </citation>
    <scope>NUCLEOTIDE SEQUENCE [LARGE SCALE GENOMIC DNA]</scope>
    <source>
        <strain evidence="15 16">LMG 24727</strain>
        <plasmid evidence="15 16">unnamed1</plasmid>
    </source>
</reference>
<evidence type="ECO:0000256" key="11">
    <source>
        <dbReference type="ARBA" id="ARBA00038058"/>
    </source>
</evidence>
<dbReference type="GO" id="GO:0051536">
    <property type="term" value="F:iron-sulfur cluster binding"/>
    <property type="evidence" value="ECO:0007669"/>
    <property type="project" value="UniProtKB-KW"/>
</dbReference>
<evidence type="ECO:0000259" key="14">
    <source>
        <dbReference type="PROSITE" id="PS51193"/>
    </source>
</evidence>
<dbReference type="PROSITE" id="PS51193">
    <property type="entry name" value="HELICASE_ATP_BIND_2"/>
    <property type="match status" value="1"/>
</dbReference>
<evidence type="ECO:0000256" key="12">
    <source>
        <dbReference type="ARBA" id="ARBA00044969"/>
    </source>
</evidence>
<evidence type="ECO:0000256" key="8">
    <source>
        <dbReference type="ARBA" id="ARBA00023014"/>
    </source>
</evidence>
<keyword evidence="15" id="KW-0614">Plasmid</keyword>
<protein>
    <recommendedName>
        <fullName evidence="12">DNA 5'-3' helicase</fullName>
        <ecNumber evidence="12">5.6.2.3</ecNumber>
    </recommendedName>
</protein>
<dbReference type="KEGG" id="pson:JI735_34375"/>
<keyword evidence="2" id="KW-0479">Metal-binding</keyword>
<feature type="domain" description="Helicase ATP-binding" evidence="14">
    <location>
        <begin position="14"/>
        <end position="284"/>
    </location>
</feature>
<comment type="similarity">
    <text evidence="11">Belongs to the helicase family. DinG subfamily.</text>
</comment>
<sequence length="648" mass="73628">MEAFIDRAFGTAGHLSKLVTGYTPRNPQISISRKVGEALEQGQHLICEAGTGTGKSLGYLVPAARWAVANKKTVIVCTHTIPLMTQIVNIELPRVAKILLMEQMQLKYQLVKGKDHYVCHHKLDALWQEKLKSNDPEAKTIRKIHSIVNREHIGDRTGMGFDIDDNLWSKISASFCPSVVKPRDCKLEDLKEKMYSSHIIVTNFAYFFNDLKIRMKTGNGSLPQYDAVIFDEAHEIEDVCCKVFEKKVDLHRFENLFENLFTRAGYLDLDHGNQLTLAQYRQTFESDLAEVYDQVGREMRDEEGNSTAFKLLDSKIEMSHVCSTLTSFIEKIKSLNMKKVSDLMDKIFEGNDDLDFISSHERDSWAYWATQKGKGDVVLHAAPLYPKVILSKHLFSAVPVILASATMSTTSKEGRTFDYFSGRMGVKEYGSIVVDSPFNYEEKTMIICPDDAPEPNSPEFTSYVPNKLKEVLMYTGGRTLVLFTSFEMMNQVARRLEIYCRERSIHLLVQFPGCDREKIIEQLKANPRTIVLGCTSFWTGVDVAGDALTTVVIVKLPYPQPDEPLTQAQMAILQKANRSSFFDFMFPKMIVKLKQGFGRLNRSMQCQGAVIILDSRIYSKRYGGRIIRNLPKCKYSRKLEAIVDILPC</sequence>